<keyword evidence="4 6" id="KW-0975">Bacterial flagellum</keyword>
<evidence type="ECO:0000256" key="6">
    <source>
        <dbReference type="RuleBase" id="RU362062"/>
    </source>
</evidence>
<protein>
    <recommendedName>
        <fullName evidence="3 6">Flagellar basal-body rod protein FlgC</fullName>
    </recommendedName>
</protein>
<sequence length="136" mass="14926">MSLFKIFDIAGSAMSAQSQKMQVHASNLANSDSLVNKNGKLYPYISKRVVLQFDNFKGSKSGGVKVKEIVEDKMPCRVIYDPNSPIANSKGFAKTSNVNIVSETISAISASRNYQANLEILNTIKFMIMKTLTIGQ</sequence>
<feature type="domain" description="Flagellar basal body rod protein N-terminal" evidence="7">
    <location>
        <begin position="8"/>
        <end position="32"/>
    </location>
</feature>
<dbReference type="GO" id="GO:0071978">
    <property type="term" value="P:bacterial-type flagellum-dependent swarming motility"/>
    <property type="evidence" value="ECO:0007669"/>
    <property type="project" value="TreeGrafter"/>
</dbReference>
<dbReference type="EMBL" id="CP033004">
    <property type="protein sequence ID" value="QCI23335.1"/>
    <property type="molecule type" value="Genomic_DNA"/>
</dbReference>
<gene>
    <name evidence="9" type="primary">flgC</name>
    <name evidence="9" type="ORF">D9V73_01600</name>
</gene>
<dbReference type="PANTHER" id="PTHR30435">
    <property type="entry name" value="FLAGELLAR PROTEIN"/>
    <property type="match status" value="1"/>
</dbReference>
<evidence type="ECO:0000256" key="3">
    <source>
        <dbReference type="ARBA" id="ARBA00017941"/>
    </source>
</evidence>
<evidence type="ECO:0000256" key="2">
    <source>
        <dbReference type="ARBA" id="ARBA00009677"/>
    </source>
</evidence>
<evidence type="ECO:0000259" key="7">
    <source>
        <dbReference type="Pfam" id="PF00460"/>
    </source>
</evidence>
<dbReference type="PANTHER" id="PTHR30435:SF2">
    <property type="entry name" value="FLAGELLAR BASAL-BODY ROD PROTEIN FLGC"/>
    <property type="match status" value="1"/>
</dbReference>
<evidence type="ECO:0000259" key="8">
    <source>
        <dbReference type="Pfam" id="PF06429"/>
    </source>
</evidence>
<evidence type="ECO:0000313" key="9">
    <source>
        <dbReference type="EMBL" id="QCI23335.1"/>
    </source>
</evidence>
<dbReference type="Proteomes" id="UP000298566">
    <property type="component" value="Chromosome"/>
</dbReference>
<dbReference type="Pfam" id="PF00460">
    <property type="entry name" value="Flg_bb_rod"/>
    <property type="match status" value="1"/>
</dbReference>
<dbReference type="OrthoDB" id="9794148at2"/>
<comment type="similarity">
    <text evidence="2">Belongs to the flagella basal body rod proteins family.</text>
</comment>
<evidence type="ECO:0000256" key="5">
    <source>
        <dbReference type="ARBA" id="ARBA00025933"/>
    </source>
</evidence>
<evidence type="ECO:0000256" key="1">
    <source>
        <dbReference type="ARBA" id="ARBA00004117"/>
    </source>
</evidence>
<proteinExistence type="inferred from homology"/>
<dbReference type="InterPro" id="IPR001444">
    <property type="entry name" value="Flag_bb_rod_N"/>
</dbReference>
<dbReference type="RefSeq" id="WP_158336535.1">
    <property type="nucleotide sequence ID" value="NZ_CP033004.1"/>
</dbReference>
<comment type="subcellular location">
    <subcellularLocation>
        <location evidence="1 6">Bacterial flagellum basal body</location>
    </subcellularLocation>
</comment>
<dbReference type="InterPro" id="IPR006299">
    <property type="entry name" value="FlgC"/>
</dbReference>
<name>A0A4D6YG73_BUCMH</name>
<keyword evidence="9" id="KW-0282">Flagellum</keyword>
<accession>A0A4D6YG73</accession>
<dbReference type="InterPro" id="IPR010930">
    <property type="entry name" value="Flg_bb/hook_C_dom"/>
</dbReference>
<dbReference type="GO" id="GO:0030694">
    <property type="term" value="C:bacterial-type flagellum basal body, rod"/>
    <property type="evidence" value="ECO:0007669"/>
    <property type="project" value="UniProtKB-UniRule"/>
</dbReference>
<evidence type="ECO:0000313" key="10">
    <source>
        <dbReference type="Proteomes" id="UP000298566"/>
    </source>
</evidence>
<comment type="subunit">
    <text evidence="5 6">The basal body constitutes a major portion of the flagellar organelle and consists of four rings (L,P,S, and M) mounted on a central rod. The rod consists of about 26 subunits of FlgG in the distal portion, and FlgB, FlgC and FlgF are thought to build up the proximal portion of the rod with about 6 subunits each.</text>
</comment>
<evidence type="ECO:0000256" key="4">
    <source>
        <dbReference type="ARBA" id="ARBA00023143"/>
    </source>
</evidence>
<dbReference type="AlphaFoldDB" id="A0A4D6YG73"/>
<keyword evidence="9" id="KW-0969">Cilium</keyword>
<dbReference type="NCBIfam" id="TIGR01395">
    <property type="entry name" value="FlgC"/>
    <property type="match status" value="1"/>
</dbReference>
<feature type="domain" description="Flagellar basal-body/hook protein C-terminal" evidence="8">
    <location>
        <begin position="91"/>
        <end position="133"/>
    </location>
</feature>
<reference evidence="9 10" key="1">
    <citation type="submission" date="2018-10" db="EMBL/GenBank/DDBJ databases">
        <title>Comparative functional genomics of the obligate endosymbiont Buchnera aphidicola.</title>
        <authorList>
            <person name="Chong R.A."/>
        </authorList>
    </citation>
    <scope>NUCLEOTIDE SEQUENCE [LARGE SCALE GENOMIC DNA]</scope>
    <source>
        <strain evidence="9 10">Mrh</strain>
    </source>
</reference>
<dbReference type="Pfam" id="PF06429">
    <property type="entry name" value="Flg_bbr_C"/>
    <property type="match status" value="1"/>
</dbReference>
<organism evidence="9 10">
    <name type="scientific">Buchnera aphidicola subsp. Melaphis rhois</name>
    <dbReference type="NCBI Taxonomy" id="118103"/>
    <lineage>
        <taxon>Bacteria</taxon>
        <taxon>Pseudomonadati</taxon>
        <taxon>Pseudomonadota</taxon>
        <taxon>Gammaproteobacteria</taxon>
        <taxon>Enterobacterales</taxon>
        <taxon>Erwiniaceae</taxon>
        <taxon>Buchnera</taxon>
    </lineage>
</organism>
<keyword evidence="9" id="KW-0966">Cell projection</keyword>